<evidence type="ECO:0000256" key="10">
    <source>
        <dbReference type="ARBA" id="ARBA00025198"/>
    </source>
</evidence>
<dbReference type="EMBL" id="JANIBJ010000022">
    <property type="protein sequence ID" value="MCQ8104952.1"/>
    <property type="molecule type" value="Genomic_DNA"/>
</dbReference>
<dbReference type="InterPro" id="IPR050059">
    <property type="entry name" value="ATP_synthase_B_chain"/>
</dbReference>
<proteinExistence type="inferred from homology"/>
<evidence type="ECO:0000256" key="13">
    <source>
        <dbReference type="HAMAP-Rule" id="MF_01398"/>
    </source>
</evidence>
<keyword evidence="5 13" id="KW-0375">Hydrogen ion transport</keyword>
<comment type="function">
    <text evidence="11">Component of the F(0) channel, it forms part of the peripheral stalk, linking F(1) to F(0). The b'-subunit is a diverged and duplicated form of b found in plants and photosynthetic bacteria.</text>
</comment>
<comment type="subcellular location">
    <subcellularLocation>
        <location evidence="13">Cell membrane</location>
        <topology evidence="13">Single-pass membrane protein</topology>
    </subcellularLocation>
    <subcellularLocation>
        <location evidence="12">Endomembrane system</location>
        <topology evidence="12">Single-pass membrane protein</topology>
    </subcellularLocation>
</comment>
<evidence type="ECO:0000256" key="8">
    <source>
        <dbReference type="ARBA" id="ARBA00023136"/>
    </source>
</evidence>
<dbReference type="HAMAP" id="MF_01398">
    <property type="entry name" value="ATP_synth_b_bprime"/>
    <property type="match status" value="1"/>
</dbReference>
<evidence type="ECO:0000256" key="11">
    <source>
        <dbReference type="ARBA" id="ARBA00025614"/>
    </source>
</evidence>
<feature type="region of interest" description="Disordered" evidence="14">
    <location>
        <begin position="249"/>
        <end position="271"/>
    </location>
</feature>
<dbReference type="Pfam" id="PF00430">
    <property type="entry name" value="ATP-synt_B"/>
    <property type="match status" value="1"/>
</dbReference>
<dbReference type="Proteomes" id="UP001524499">
    <property type="component" value="Unassembled WGS sequence"/>
</dbReference>
<protein>
    <recommendedName>
        <fullName evidence="13">ATP synthase subunit b</fullName>
    </recommendedName>
    <alternativeName>
        <fullName evidence="13">ATP synthase F(0) sector subunit b</fullName>
    </alternativeName>
    <alternativeName>
        <fullName evidence="13">ATPase subunit I</fullName>
    </alternativeName>
    <alternativeName>
        <fullName evidence="13">F-type ATPase subunit b</fullName>
        <shortName evidence="13">F-ATPase subunit b</shortName>
    </alternativeName>
</protein>
<accession>A0ABT1THM8</accession>
<keyword evidence="13" id="KW-1003">Cell membrane</keyword>
<evidence type="ECO:0000256" key="9">
    <source>
        <dbReference type="ARBA" id="ARBA00023310"/>
    </source>
</evidence>
<evidence type="ECO:0000256" key="1">
    <source>
        <dbReference type="ARBA" id="ARBA00005513"/>
    </source>
</evidence>
<evidence type="ECO:0000256" key="7">
    <source>
        <dbReference type="ARBA" id="ARBA00023065"/>
    </source>
</evidence>
<evidence type="ECO:0000256" key="12">
    <source>
        <dbReference type="ARBA" id="ARBA00037847"/>
    </source>
</evidence>
<sequence>MRIDWLTVGAQWINFLLLMWLLRRYLYQPILRAMDKRQQTIAARSAAAAEKSARAEQLARDYLDKLAELDARRAELLLAARAAADAERTKLMEQARADAKAESDQWRRDLAREKTDFQRQINRQLGGLITATARKAVQELCSKPLEQALCDRFLERLQQLPAEEKRLFTEPHPGELLLASSFELDAAQRNRFESALRDILANDVSLRFETLRNSSFGVVLSSADHTLEWQLERYFAELQAELDATLTQTERKPPADAEPGLNLEFPQALPE</sequence>
<dbReference type="CDD" id="cd06503">
    <property type="entry name" value="ATP-synt_Fo_b"/>
    <property type="match status" value="1"/>
</dbReference>
<organism evidence="15 16">
    <name type="scientific">Methylomonas subterranea</name>
    <dbReference type="NCBI Taxonomy" id="2952225"/>
    <lineage>
        <taxon>Bacteria</taxon>
        <taxon>Pseudomonadati</taxon>
        <taxon>Pseudomonadota</taxon>
        <taxon>Gammaproteobacteria</taxon>
        <taxon>Methylococcales</taxon>
        <taxon>Methylococcaceae</taxon>
        <taxon>Methylomonas</taxon>
    </lineage>
</organism>
<keyword evidence="4 13" id="KW-0812">Transmembrane</keyword>
<comment type="caution">
    <text evidence="15">The sequence shown here is derived from an EMBL/GenBank/DDBJ whole genome shotgun (WGS) entry which is preliminary data.</text>
</comment>
<dbReference type="PANTHER" id="PTHR33445">
    <property type="entry name" value="ATP SYNTHASE SUBUNIT B', CHLOROPLASTIC"/>
    <property type="match status" value="1"/>
</dbReference>
<evidence type="ECO:0000256" key="4">
    <source>
        <dbReference type="ARBA" id="ARBA00022692"/>
    </source>
</evidence>
<keyword evidence="2 13" id="KW-0813">Transport</keyword>
<keyword evidence="9 13" id="KW-0066">ATP synthesis</keyword>
<keyword evidence="3 13" id="KW-0138">CF(0)</keyword>
<gene>
    <name evidence="13" type="primary">atpF</name>
    <name evidence="15" type="ORF">NP590_12625</name>
</gene>
<comment type="similarity">
    <text evidence="1 13">Belongs to the ATPase B chain family.</text>
</comment>
<reference evidence="15 16" key="1">
    <citation type="submission" date="2022-07" db="EMBL/GenBank/DDBJ databases">
        <title>Methylomonas rivi sp. nov., Methylomonas rosea sp. nov., Methylomonas aureus sp. nov. and Methylomonas subterranea sp. nov., four novel methanotrophs isolated from a freshwater creek and the deep terrestrial subsurface.</title>
        <authorList>
            <person name="Abin C."/>
            <person name="Sankaranarayanan K."/>
            <person name="Garner C."/>
            <person name="Sindelar R."/>
            <person name="Kotary K."/>
            <person name="Garner R."/>
            <person name="Barclay S."/>
            <person name="Lawson P."/>
            <person name="Krumholz L."/>
        </authorList>
    </citation>
    <scope>NUCLEOTIDE SEQUENCE [LARGE SCALE GENOMIC DNA]</scope>
    <source>
        <strain evidence="15 16">SURF-2</strain>
    </source>
</reference>
<evidence type="ECO:0000313" key="16">
    <source>
        <dbReference type="Proteomes" id="UP001524499"/>
    </source>
</evidence>
<dbReference type="InterPro" id="IPR002146">
    <property type="entry name" value="ATP_synth_b/b'su_bac/chlpt"/>
</dbReference>
<keyword evidence="16" id="KW-1185">Reference proteome</keyword>
<evidence type="ECO:0000256" key="2">
    <source>
        <dbReference type="ARBA" id="ARBA00022448"/>
    </source>
</evidence>
<keyword evidence="7 13" id="KW-0406">Ion transport</keyword>
<comment type="function">
    <text evidence="10 13">F(1)F(0) ATP synthase produces ATP from ADP in the presence of a proton or sodium gradient. F-type ATPases consist of two structural domains, F(1) containing the extramembraneous catalytic core and F(0) containing the membrane proton channel, linked together by a central stalk and a peripheral stalk. During catalysis, ATP synthesis in the catalytic domain of F(1) is coupled via a rotary mechanism of the central stalk subunits to proton translocation.</text>
</comment>
<evidence type="ECO:0000313" key="15">
    <source>
        <dbReference type="EMBL" id="MCQ8104952.1"/>
    </source>
</evidence>
<evidence type="ECO:0000256" key="14">
    <source>
        <dbReference type="SAM" id="MobiDB-lite"/>
    </source>
</evidence>
<feature type="transmembrane region" description="Helical" evidence="13">
    <location>
        <begin position="6"/>
        <end position="27"/>
    </location>
</feature>
<evidence type="ECO:0000256" key="5">
    <source>
        <dbReference type="ARBA" id="ARBA00022781"/>
    </source>
</evidence>
<dbReference type="PANTHER" id="PTHR33445:SF2">
    <property type="entry name" value="ATP SYNTHASE SUBUNIT B', CHLOROPLASTIC"/>
    <property type="match status" value="1"/>
</dbReference>
<evidence type="ECO:0000256" key="3">
    <source>
        <dbReference type="ARBA" id="ARBA00022547"/>
    </source>
</evidence>
<name>A0ABT1THM8_9GAMM</name>
<comment type="subunit">
    <text evidence="13">F-type ATPases have 2 components, F(1) - the catalytic core - and F(0) - the membrane proton channel. F(1) has five subunits: alpha(3), beta(3), gamma(1), delta(1), epsilon(1). F(0) has three main subunits: a(1), b(2) and c(10-14). The alpha and beta chains form an alternating ring which encloses part of the gamma chain. F(1) is attached to F(0) by a central stalk formed by the gamma and epsilon chains, while a peripheral stalk is formed by the delta and b chains.</text>
</comment>
<evidence type="ECO:0000256" key="6">
    <source>
        <dbReference type="ARBA" id="ARBA00022989"/>
    </source>
</evidence>
<keyword evidence="8 13" id="KW-0472">Membrane</keyword>
<dbReference type="RefSeq" id="WP_256602796.1">
    <property type="nucleotide sequence ID" value="NZ_JANIBJ010000022.1"/>
</dbReference>
<keyword evidence="6 13" id="KW-1133">Transmembrane helix</keyword>